<organism evidence="1 2">
    <name type="scientific">Pangasius djambal</name>
    <dbReference type="NCBI Taxonomy" id="1691987"/>
    <lineage>
        <taxon>Eukaryota</taxon>
        <taxon>Metazoa</taxon>
        <taxon>Chordata</taxon>
        <taxon>Craniata</taxon>
        <taxon>Vertebrata</taxon>
        <taxon>Euteleostomi</taxon>
        <taxon>Actinopterygii</taxon>
        <taxon>Neopterygii</taxon>
        <taxon>Teleostei</taxon>
        <taxon>Ostariophysi</taxon>
        <taxon>Siluriformes</taxon>
        <taxon>Pangasiidae</taxon>
        <taxon>Pangasius</taxon>
    </lineage>
</organism>
<reference evidence="1" key="1">
    <citation type="submission" date="2020-02" db="EMBL/GenBank/DDBJ databases">
        <title>Genome sequencing of the panga catfish, Pangasius djambal.</title>
        <authorList>
            <person name="Wen M."/>
            <person name="Zahm M."/>
            <person name="Roques C."/>
            <person name="Cabau C."/>
            <person name="Klopp C."/>
            <person name="Donnadieu C."/>
            <person name="Jouanno E."/>
            <person name="Avarre J.-C."/>
            <person name="Campet M."/>
            <person name="Ha T."/>
            <person name="Dugue R."/>
            <person name="Lampietro C."/>
            <person name="Louis A."/>
            <person name="Herpin A."/>
            <person name="Echchiki A."/>
            <person name="Berthelot C."/>
            <person name="Parey E."/>
            <person name="Roest-Crollius H."/>
            <person name="Braasch I."/>
            <person name="Postlethwait J.H."/>
            <person name="Bobe J."/>
            <person name="Montfort J."/>
            <person name="Bouchez O."/>
            <person name="Begum T."/>
            <person name="Schartl M."/>
            <person name="Gustiano R."/>
            <person name="Guiguen Y."/>
        </authorList>
    </citation>
    <scope>NUCLEOTIDE SEQUENCE</scope>
    <source>
        <strain evidence="1">Pdj_M5554</strain>
    </source>
</reference>
<gene>
    <name evidence="1" type="ORF">PDJAM_G00053730</name>
</gene>
<evidence type="ECO:0000313" key="2">
    <source>
        <dbReference type="Proteomes" id="UP000830395"/>
    </source>
</evidence>
<accession>A0ACC5YW72</accession>
<dbReference type="Proteomes" id="UP000830395">
    <property type="component" value="Chromosome 14"/>
</dbReference>
<keyword evidence="2" id="KW-1185">Reference proteome</keyword>
<protein>
    <submittedName>
        <fullName evidence="1">Uncharacterized protein</fullName>
    </submittedName>
</protein>
<evidence type="ECO:0000313" key="1">
    <source>
        <dbReference type="EMBL" id="MCJ8740001.1"/>
    </source>
</evidence>
<sequence>MDEITNLNPPNQRTLQQTGESKHGLLLGSNHSEIDTAPSAPELKPTRNGKTYDASKMAKAFETQVSPSGKMQTSVKSISKRKISQQKEKKATQMLAIVLGVFIICWLPFFITHIVNTYCHVPAELYTAFTWLGYVNSAVNPIIYTTFNIEFRKAFIKILHC</sequence>
<comment type="caution">
    <text evidence="1">The sequence shown here is derived from an EMBL/GenBank/DDBJ whole genome shotgun (WGS) entry which is preliminary data.</text>
</comment>
<dbReference type="EMBL" id="CM040988">
    <property type="protein sequence ID" value="MCJ8740001.1"/>
    <property type="molecule type" value="Genomic_DNA"/>
</dbReference>
<name>A0ACC5YW72_9TELE</name>
<proteinExistence type="predicted"/>